<reference evidence="1 2" key="1">
    <citation type="submission" date="2023-05" db="EMBL/GenBank/DDBJ databases">
        <title>Pseudoalteromonas ardens sp. nov., Pseudoalteromonas obscura sp. nov., and Pseudoalteromonas umbrosa sp. nov., isolated from the coral Montipora capitata.</title>
        <authorList>
            <person name="Thomas E.M."/>
            <person name="Smith E.M."/>
            <person name="Papke E."/>
            <person name="Shlafstein M.D."/>
            <person name="Oline D.K."/>
            <person name="Videau P."/>
            <person name="Saw J.H."/>
            <person name="Strangman W.K."/>
            <person name="Ushijima B."/>
        </authorList>
    </citation>
    <scope>NUCLEOTIDE SEQUENCE [LARGE SCALE GENOMIC DNA]</scope>
    <source>
        <strain evidence="1 2">P94</strain>
    </source>
</reference>
<evidence type="ECO:0000313" key="2">
    <source>
        <dbReference type="Proteomes" id="UP001231915"/>
    </source>
</evidence>
<evidence type="ECO:0000313" key="1">
    <source>
        <dbReference type="EMBL" id="MDK2596221.1"/>
    </source>
</evidence>
<name>A0ABT7EME6_9GAMM</name>
<dbReference type="Proteomes" id="UP001231915">
    <property type="component" value="Unassembled WGS sequence"/>
</dbReference>
<organism evidence="1 2">
    <name type="scientific">Pseudoalteromonas obscura</name>
    <dbReference type="NCBI Taxonomy" id="3048491"/>
    <lineage>
        <taxon>Bacteria</taxon>
        <taxon>Pseudomonadati</taxon>
        <taxon>Pseudomonadota</taxon>
        <taxon>Gammaproteobacteria</taxon>
        <taxon>Alteromonadales</taxon>
        <taxon>Pseudoalteromonadaceae</taxon>
        <taxon>Pseudoalteromonas</taxon>
    </lineage>
</organism>
<keyword evidence="2" id="KW-1185">Reference proteome</keyword>
<gene>
    <name evidence="1" type="ORF">QNM18_14255</name>
</gene>
<dbReference type="EMBL" id="JASJUT010000005">
    <property type="protein sequence ID" value="MDK2596221.1"/>
    <property type="molecule type" value="Genomic_DNA"/>
</dbReference>
<dbReference type="RefSeq" id="WP_284137623.1">
    <property type="nucleotide sequence ID" value="NZ_JASJUT010000005.1"/>
</dbReference>
<proteinExistence type="predicted"/>
<accession>A0ABT7EME6</accession>
<sequence length="248" mass="28000">MQDGQYSIYYKDKLDASCGKPRADVEASYIIHIKQLESGYLQVAFVEGFGQFIIASCFPTIEIPSLPIQNDEKVEFTVINDAQYGMCLSQNSLPDKDLLHILDIASKAGACSTESVFQLIQTHIVRDLSIILLKELENKHELGEGEVVLEKNLNRVKLCKRELNSLAVRVSTLDMKRILDDASGDQFDSLLADQWSAIGSETSYQNTGAHFTCHELNEQGELSCYEQVYRTWTPSQEKQITRKIIKID</sequence>
<comment type="caution">
    <text evidence="1">The sequence shown here is derived from an EMBL/GenBank/DDBJ whole genome shotgun (WGS) entry which is preliminary data.</text>
</comment>
<protein>
    <submittedName>
        <fullName evidence="1">Uncharacterized protein</fullName>
    </submittedName>
</protein>